<keyword evidence="4 9" id="KW-0812">Transmembrane</keyword>
<evidence type="ECO:0000259" key="10">
    <source>
        <dbReference type="Pfam" id="PF06808"/>
    </source>
</evidence>
<comment type="subcellular location">
    <subcellularLocation>
        <location evidence="1 7">Cell inner membrane</location>
        <topology evidence="1 7">Multi-pass membrane protein</topology>
    </subcellularLocation>
</comment>
<dbReference type="PANTHER" id="PTHR33362">
    <property type="entry name" value="SIALIC ACID TRAP TRANSPORTER PERMEASE PROTEIN SIAT-RELATED"/>
    <property type="match status" value="1"/>
</dbReference>
<name>A0A8J7SL38_9PROT</name>
<keyword evidence="12" id="KW-1185">Reference proteome</keyword>
<evidence type="ECO:0000256" key="1">
    <source>
        <dbReference type="ARBA" id="ARBA00004429"/>
    </source>
</evidence>
<feature type="transmembrane region" description="Helical" evidence="9">
    <location>
        <begin position="325"/>
        <end position="346"/>
    </location>
</feature>
<evidence type="ECO:0000256" key="9">
    <source>
        <dbReference type="SAM" id="Phobius"/>
    </source>
</evidence>
<dbReference type="PANTHER" id="PTHR33362:SF7">
    <property type="entry name" value="SLL1103 PROTEIN"/>
    <property type="match status" value="1"/>
</dbReference>
<feature type="domain" description="TRAP C4-dicarboxylate transport system permease DctM subunit" evidence="10">
    <location>
        <begin position="359"/>
        <end position="546"/>
    </location>
</feature>
<keyword evidence="6 9" id="KW-0472">Membrane</keyword>
<comment type="caution">
    <text evidence="11">The sequence shown here is derived from an EMBL/GenBank/DDBJ whole genome shotgun (WGS) entry which is preliminary data.</text>
</comment>
<dbReference type="GO" id="GO:0005886">
    <property type="term" value="C:plasma membrane"/>
    <property type="evidence" value="ECO:0007669"/>
    <property type="project" value="UniProtKB-SubCell"/>
</dbReference>
<feature type="domain" description="TRAP C4-dicarboxylate transport system permease DctM subunit" evidence="10">
    <location>
        <begin position="10"/>
        <end position="187"/>
    </location>
</feature>
<dbReference type="EMBL" id="JAGMWN010000001">
    <property type="protein sequence ID" value="MBP5855936.1"/>
    <property type="molecule type" value="Genomic_DNA"/>
</dbReference>
<reference evidence="11" key="1">
    <citation type="submission" date="2021-04" db="EMBL/GenBank/DDBJ databases">
        <authorList>
            <person name="Zhang D.-C."/>
        </authorList>
    </citation>
    <scope>NUCLEOTIDE SEQUENCE</scope>
    <source>
        <strain evidence="11">CGMCC 1.15697</strain>
    </source>
</reference>
<dbReference type="AlphaFoldDB" id="A0A8J7SL38"/>
<keyword evidence="7" id="KW-0813">Transport</keyword>
<feature type="transmembrane region" description="Helical" evidence="9">
    <location>
        <begin position="441"/>
        <end position="474"/>
    </location>
</feature>
<evidence type="ECO:0000256" key="5">
    <source>
        <dbReference type="ARBA" id="ARBA00022989"/>
    </source>
</evidence>
<sequence length="890" mass="95818">MELLFLAILVIIMASALASGFPVAFSLPGSAIVTVLLAAGTGYLFEGNPAAYFAEGGPSNWLSAGVTNFRGIYWEVERDTLIAIPLFVFMGIMLQRSKIAEDLLISMAQLFGPVRGGLGISVVFVGALLAATTGIVGATVVAMGLISLPAMIRNKYANWLSTGTIAASGTLGQIIPPSIVLIILADQLASAVDQAGAVRTQMYKDITGEFSMPSEFGIVSTSAGDMFMGAMVPGLVLVAIYMVFILAIAFVNRKAAPPVPKEGGFDRQFWSRVAIALVPPLTLIFVVLGSIIAGIATVNQAGAIGAVGATVMAGYRLYDGRKGAFYPAILAVVSAGVILTITAVHMVNVKSIQTSVDVLALVAATIAVIVFLFAVAWSFWRTLKVDDTLRGVLIETAKTTSLVFIILLGAAMLTAAFRAFGGEELVREFLQGLPGGFWTQFIIVMAVIFVLGFFLDFIEIAVVVVPIVAPILLADPGANITAVWLGVMIGLNIQTSFLTPPFGFALFYLRGVASKAVKTVEMYKGVVPFIALQLLALVIVGSYPALVNYLPTRISLLSETAPPPKNPRLQACIEDYVSMRFSRDGDEIRAAIASAEGWDLTLLPEDLAGDVAEAINLAGQSFSAMEEARAESAHIEEAKIDYQPLRDEVRRLQSIASRDAELIEETGQELDNVKRYSPDQTQRIAELEEELESLKADREAMLANIPPRWDEARADMKKLLAQEKRAYLNYRRTVDNAYEPIGVLKRTLRDGDALAAMREDVAALSQPVEAGDFASAEEDIGDVLAAVRELEGTNDLATLLSDMRRAIRESGSSAPDPEEALSLHGEAMTMLEDEIAWRSQAAEQLLPKVIAYDEAVRDTIGLRLLERLPRRVALYVADCNSVHRDISVNF</sequence>
<accession>A0A8J7SL38</accession>
<evidence type="ECO:0000256" key="4">
    <source>
        <dbReference type="ARBA" id="ARBA00022692"/>
    </source>
</evidence>
<proteinExistence type="predicted"/>
<evidence type="ECO:0000256" key="6">
    <source>
        <dbReference type="ARBA" id="ARBA00023136"/>
    </source>
</evidence>
<feature type="transmembrane region" description="Helical" evidence="9">
    <location>
        <begin position="273"/>
        <end position="295"/>
    </location>
</feature>
<evidence type="ECO:0000256" key="8">
    <source>
        <dbReference type="SAM" id="Coils"/>
    </source>
</evidence>
<keyword evidence="5 9" id="KW-1133">Transmembrane helix</keyword>
<evidence type="ECO:0000313" key="12">
    <source>
        <dbReference type="Proteomes" id="UP000672602"/>
    </source>
</evidence>
<feature type="transmembrane region" description="Helical" evidence="9">
    <location>
        <begin position="301"/>
        <end position="318"/>
    </location>
</feature>
<evidence type="ECO:0000256" key="7">
    <source>
        <dbReference type="RuleBase" id="RU369079"/>
    </source>
</evidence>
<feature type="transmembrane region" description="Helical" evidence="9">
    <location>
        <begin position="230"/>
        <end position="252"/>
    </location>
</feature>
<dbReference type="RefSeq" id="WP_210680499.1">
    <property type="nucleotide sequence ID" value="NZ_JAGMWN010000001.1"/>
</dbReference>
<evidence type="ECO:0000256" key="3">
    <source>
        <dbReference type="ARBA" id="ARBA00022519"/>
    </source>
</evidence>
<feature type="transmembrane region" description="Helical" evidence="9">
    <location>
        <begin position="481"/>
        <end position="509"/>
    </location>
</feature>
<evidence type="ECO:0000256" key="2">
    <source>
        <dbReference type="ARBA" id="ARBA00022475"/>
    </source>
</evidence>
<feature type="transmembrane region" description="Helical" evidence="9">
    <location>
        <begin position="529"/>
        <end position="550"/>
    </location>
</feature>
<feature type="transmembrane region" description="Helical" evidence="9">
    <location>
        <begin position="158"/>
        <end position="184"/>
    </location>
</feature>
<keyword evidence="2" id="KW-1003">Cell membrane</keyword>
<feature type="coiled-coil region" evidence="8">
    <location>
        <begin position="677"/>
        <end position="704"/>
    </location>
</feature>
<comment type="function">
    <text evidence="7">Part of the tripartite ATP-independent periplasmic (TRAP) transport system.</text>
</comment>
<dbReference type="InterPro" id="IPR010656">
    <property type="entry name" value="DctM"/>
</dbReference>
<dbReference type="InterPro" id="IPR004681">
    <property type="entry name" value="TRAP_DctM"/>
</dbReference>
<dbReference type="Pfam" id="PF06808">
    <property type="entry name" value="DctM"/>
    <property type="match status" value="2"/>
</dbReference>
<evidence type="ECO:0000313" key="11">
    <source>
        <dbReference type="EMBL" id="MBP5855936.1"/>
    </source>
</evidence>
<feature type="transmembrane region" description="Helical" evidence="9">
    <location>
        <begin position="28"/>
        <end position="45"/>
    </location>
</feature>
<dbReference type="Proteomes" id="UP000672602">
    <property type="component" value="Unassembled WGS sequence"/>
</dbReference>
<keyword evidence="8" id="KW-0175">Coiled coil</keyword>
<feature type="transmembrane region" description="Helical" evidence="9">
    <location>
        <begin position="117"/>
        <end position="146"/>
    </location>
</feature>
<feature type="transmembrane region" description="Helical" evidence="9">
    <location>
        <begin position="401"/>
        <end position="421"/>
    </location>
</feature>
<organism evidence="11 12">
    <name type="scientific">Marivibrio halodurans</name>
    <dbReference type="NCBI Taxonomy" id="2039722"/>
    <lineage>
        <taxon>Bacteria</taxon>
        <taxon>Pseudomonadati</taxon>
        <taxon>Pseudomonadota</taxon>
        <taxon>Alphaproteobacteria</taxon>
        <taxon>Rhodospirillales</taxon>
        <taxon>Rhodospirillaceae</taxon>
        <taxon>Marivibrio</taxon>
    </lineage>
</organism>
<dbReference type="GO" id="GO:0022857">
    <property type="term" value="F:transmembrane transporter activity"/>
    <property type="evidence" value="ECO:0007669"/>
    <property type="project" value="UniProtKB-UniRule"/>
</dbReference>
<keyword evidence="3 7" id="KW-0997">Cell inner membrane</keyword>
<protein>
    <submittedName>
        <fullName evidence="11">TRAP transporter large permease subunit</fullName>
    </submittedName>
</protein>
<gene>
    <name evidence="11" type="ORF">KAJ83_02880</name>
</gene>
<feature type="transmembrane region" description="Helical" evidence="9">
    <location>
        <begin position="358"/>
        <end position="380"/>
    </location>
</feature>